<dbReference type="Pfam" id="PF00534">
    <property type="entry name" value="Glycos_transf_1"/>
    <property type="match status" value="1"/>
</dbReference>
<dbReference type="Proteomes" id="UP000649617">
    <property type="component" value="Unassembled WGS sequence"/>
</dbReference>
<feature type="region of interest" description="Disordered" evidence="8">
    <location>
        <begin position="213"/>
        <end position="294"/>
    </location>
</feature>
<accession>A0A812YHG4</accession>
<sequence>MAGYQSGTATPAGSAGSAVVFVVRCSQTRPGEAVFVVGGHEALGAWKTAMALPMTTSADTFPNWQSDPVPLPAGYNVEYKFLVQKENREGPAQWQNFQGNYRVTPVTGEVLKAASDWEKASAEVSSLGPFLPKKVERAFSKELDKEDKDSGKARAKQEKEEILLKMAENAVDKAAAEVTSTCPLAVTLENREMRRRNFSQSLLALDVVTETEAKESLEAKEPKEPKEPKEALEPTEPKELPEPTEPTEPKKEEEPEEPKESEELRDSLKDQSESPDVPELQTEAPQEVPQAGEPDVTVCQTPEEEEPTEEPLRVPEEPARGVTLKHITSFSALSTMADPETKAEHRKGKKTAQSHYDPYNLNVPVVVVTSEVAPYSKTGGLGMVAASYAFEFARNGHRTMVVSPKYKHFDGISYVGETRVRVNDMEENVKYWHLRKDYEEGKGTDFLFIEGSGIQREGGLYNDNDGREYPDNLHRFTLLCLAAMEAPLILDINRQGKYGDKVIFLANDWQAGLVPVYMCYKYRRHNCYPQARCIYVIHNMGYQGQYHGHDISRFFGIDDKAAGDLMLGNCINLSKGALICADRVLTVSPNYSKEIQTPQGGFNLQDFVSAKAASLRLAGILNGIDDCWDPAVDSDIFVNYSVEDFEQGKQDNKVQLQRTLGLEENPELCLIGFVGRLTWQKGVDVLASMISWLMQDTGNGVTGHVQLIMMGNGDRQYSDTLRWAESEHRGRVCGYVGFDPKVEHQMMAGCDLLLMPSRYEPCGLPQMYSQMYGTLPIVHATGGLVDSVKDISEGIEVATGFHVSPLSSDKLKETVFKAVELNLKRPEDFCRMQRTAMQSDYYWPKAMDEYERQIDIVLYECATVR</sequence>
<evidence type="ECO:0000256" key="5">
    <source>
        <dbReference type="ARBA" id="ARBA00022676"/>
    </source>
</evidence>
<dbReference type="InterPro" id="IPR001296">
    <property type="entry name" value="Glyco_trans_1"/>
</dbReference>
<evidence type="ECO:0000256" key="4">
    <source>
        <dbReference type="ARBA" id="ARBA00012588"/>
    </source>
</evidence>
<dbReference type="InterPro" id="IPR013784">
    <property type="entry name" value="Carb-bd-like_fold"/>
</dbReference>
<evidence type="ECO:0000256" key="8">
    <source>
        <dbReference type="SAM" id="MobiDB-lite"/>
    </source>
</evidence>
<keyword evidence="11" id="KW-1185">Reference proteome</keyword>
<organism evidence="10 11">
    <name type="scientific">Symbiodinium pilosum</name>
    <name type="common">Dinoflagellate</name>
    <dbReference type="NCBI Taxonomy" id="2952"/>
    <lineage>
        <taxon>Eukaryota</taxon>
        <taxon>Sar</taxon>
        <taxon>Alveolata</taxon>
        <taxon>Dinophyceae</taxon>
        <taxon>Suessiales</taxon>
        <taxon>Symbiodiniaceae</taxon>
        <taxon>Symbiodinium</taxon>
    </lineage>
</organism>
<dbReference type="OrthoDB" id="6123450at2759"/>
<dbReference type="SUPFAM" id="SSF49452">
    <property type="entry name" value="Starch-binding domain-like"/>
    <property type="match status" value="1"/>
</dbReference>
<name>A0A812YHG4_SYMPI</name>
<reference evidence="10" key="1">
    <citation type="submission" date="2021-02" db="EMBL/GenBank/DDBJ databases">
        <authorList>
            <person name="Dougan E. K."/>
            <person name="Rhodes N."/>
            <person name="Thang M."/>
            <person name="Chan C."/>
        </authorList>
    </citation>
    <scope>NUCLEOTIDE SEQUENCE</scope>
</reference>
<dbReference type="PANTHER" id="PTHR45825:SF11">
    <property type="entry name" value="ALPHA AMYLASE DOMAIN-CONTAINING PROTEIN"/>
    <property type="match status" value="1"/>
</dbReference>
<proteinExistence type="inferred from homology"/>
<dbReference type="Pfam" id="PF00686">
    <property type="entry name" value="CBM_20"/>
    <property type="match status" value="1"/>
</dbReference>
<evidence type="ECO:0000313" key="11">
    <source>
        <dbReference type="Proteomes" id="UP000649617"/>
    </source>
</evidence>
<dbReference type="InterPro" id="IPR002044">
    <property type="entry name" value="CBM20"/>
</dbReference>
<evidence type="ECO:0000256" key="6">
    <source>
        <dbReference type="ARBA" id="ARBA00022679"/>
    </source>
</evidence>
<dbReference type="SUPFAM" id="SSF53756">
    <property type="entry name" value="UDP-Glycosyltransferase/glycogen phosphorylase"/>
    <property type="match status" value="1"/>
</dbReference>
<evidence type="ECO:0000256" key="1">
    <source>
        <dbReference type="ARBA" id="ARBA00001478"/>
    </source>
</evidence>
<evidence type="ECO:0000256" key="3">
    <source>
        <dbReference type="ARBA" id="ARBA00010281"/>
    </source>
</evidence>
<keyword evidence="5" id="KW-0328">Glycosyltransferase</keyword>
<comment type="catalytic activity">
    <reaction evidence="1">
        <text>[(1-&gt;4)-alpha-D-glucosyl](n) + ADP-alpha-D-glucose = [(1-&gt;4)-alpha-D-glucosyl](n+1) + ADP + H(+)</text>
        <dbReference type="Rhea" id="RHEA:18189"/>
        <dbReference type="Rhea" id="RHEA-COMP:9584"/>
        <dbReference type="Rhea" id="RHEA-COMP:9587"/>
        <dbReference type="ChEBI" id="CHEBI:15378"/>
        <dbReference type="ChEBI" id="CHEBI:15444"/>
        <dbReference type="ChEBI" id="CHEBI:57498"/>
        <dbReference type="ChEBI" id="CHEBI:456216"/>
        <dbReference type="EC" id="2.4.1.21"/>
    </reaction>
</comment>
<dbReference type="EMBL" id="CAJNIZ010048059">
    <property type="protein sequence ID" value="CAE7781019.1"/>
    <property type="molecule type" value="Genomic_DNA"/>
</dbReference>
<dbReference type="GO" id="GO:2001070">
    <property type="term" value="F:starch binding"/>
    <property type="evidence" value="ECO:0007669"/>
    <property type="project" value="InterPro"/>
</dbReference>
<evidence type="ECO:0000259" key="9">
    <source>
        <dbReference type="PROSITE" id="PS51166"/>
    </source>
</evidence>
<feature type="region of interest" description="Disordered" evidence="8">
    <location>
        <begin position="335"/>
        <end position="355"/>
    </location>
</feature>
<keyword evidence="7" id="KW-0035">Amyloplast</keyword>
<dbReference type="SMART" id="SM01065">
    <property type="entry name" value="CBM_2"/>
    <property type="match status" value="1"/>
</dbReference>
<dbReference type="GO" id="GO:0004373">
    <property type="term" value="F:alpha-1,4-glucan glucosyltransferase (UDP-glucose donor) activity"/>
    <property type="evidence" value="ECO:0007669"/>
    <property type="project" value="InterPro"/>
</dbReference>
<dbReference type="AlphaFoldDB" id="A0A812YHG4"/>
<evidence type="ECO:0000313" key="10">
    <source>
        <dbReference type="EMBL" id="CAE7781019.1"/>
    </source>
</evidence>
<dbReference type="Pfam" id="PF08323">
    <property type="entry name" value="Glyco_transf_5"/>
    <property type="match status" value="1"/>
</dbReference>
<keyword evidence="7" id="KW-0934">Plastid</keyword>
<keyword evidence="6" id="KW-0808">Transferase</keyword>
<comment type="subcellular location">
    <subcellularLocation>
        <location evidence="2">Plastid</location>
        <location evidence="2">Amyloplast</location>
    </subcellularLocation>
</comment>
<gene>
    <name evidence="10" type="ORF">SPIL2461_LOCUS23209</name>
</gene>
<dbReference type="HAMAP" id="MF_00484">
    <property type="entry name" value="Glycogen_synth"/>
    <property type="match status" value="1"/>
</dbReference>
<dbReference type="PROSITE" id="PS51166">
    <property type="entry name" value="CBM20"/>
    <property type="match status" value="1"/>
</dbReference>
<evidence type="ECO:0000256" key="7">
    <source>
        <dbReference type="ARBA" id="ARBA00023234"/>
    </source>
</evidence>
<dbReference type="InterPro" id="IPR011835">
    <property type="entry name" value="GS/SS"/>
</dbReference>
<dbReference type="CDD" id="cd05467">
    <property type="entry name" value="CBM20"/>
    <property type="match status" value="1"/>
</dbReference>
<comment type="caution">
    <text evidence="10">The sequence shown here is derived from an EMBL/GenBank/DDBJ whole genome shotgun (WGS) entry which is preliminary data.</text>
</comment>
<dbReference type="InterPro" id="IPR013783">
    <property type="entry name" value="Ig-like_fold"/>
</dbReference>
<dbReference type="CDD" id="cd03791">
    <property type="entry name" value="GT5_Glycogen_synthase_DULL1-like"/>
    <property type="match status" value="1"/>
</dbReference>
<feature type="compositionally biased region" description="Basic and acidic residues" evidence="8">
    <location>
        <begin position="213"/>
        <end position="253"/>
    </location>
</feature>
<dbReference type="GO" id="GO:0009011">
    <property type="term" value="F:alpha-1,4-glucan glucosyltransferase (ADP-glucose donor) activity"/>
    <property type="evidence" value="ECO:0007669"/>
    <property type="project" value="UniProtKB-EC"/>
</dbReference>
<dbReference type="PANTHER" id="PTHR45825">
    <property type="entry name" value="GRANULE-BOUND STARCH SYNTHASE 1, CHLOROPLASTIC/AMYLOPLASTIC"/>
    <property type="match status" value="1"/>
</dbReference>
<protein>
    <recommendedName>
        <fullName evidence="4">starch synthase</fullName>
        <ecNumber evidence="4">2.4.1.21</ecNumber>
    </recommendedName>
</protein>
<feature type="compositionally biased region" description="Basic and acidic residues" evidence="8">
    <location>
        <begin position="261"/>
        <end position="272"/>
    </location>
</feature>
<dbReference type="NCBIfam" id="TIGR02095">
    <property type="entry name" value="glgA"/>
    <property type="match status" value="1"/>
</dbReference>
<feature type="domain" description="CBM20" evidence="9">
    <location>
        <begin position="11"/>
        <end position="119"/>
    </location>
</feature>
<dbReference type="InterPro" id="IPR013534">
    <property type="entry name" value="Starch_synth_cat_dom"/>
</dbReference>
<dbReference type="Gene3D" id="2.60.40.10">
    <property type="entry name" value="Immunoglobulins"/>
    <property type="match status" value="1"/>
</dbReference>
<comment type="similarity">
    <text evidence="3">Belongs to the glycosyltransferase 1 family. Bacterial/plant glycogen synthase subfamily.</text>
</comment>
<dbReference type="Gene3D" id="3.40.50.2000">
    <property type="entry name" value="Glycogen Phosphorylase B"/>
    <property type="match status" value="2"/>
</dbReference>
<dbReference type="EC" id="2.4.1.21" evidence="4"/>
<evidence type="ECO:0000256" key="2">
    <source>
        <dbReference type="ARBA" id="ARBA00004602"/>
    </source>
</evidence>